<evidence type="ECO:0000259" key="3">
    <source>
        <dbReference type="Pfam" id="PF16344"/>
    </source>
</evidence>
<evidence type="ECO:0000313" key="5">
    <source>
        <dbReference type="Proteomes" id="UP001220610"/>
    </source>
</evidence>
<dbReference type="PANTHER" id="PTHR30273:SF2">
    <property type="entry name" value="PROTEIN FECR"/>
    <property type="match status" value="1"/>
</dbReference>
<evidence type="ECO:0000313" key="4">
    <source>
        <dbReference type="EMBL" id="WEK33937.1"/>
    </source>
</evidence>
<keyword evidence="1" id="KW-0472">Membrane</keyword>
<dbReference type="InterPro" id="IPR012373">
    <property type="entry name" value="Ferrdict_sens_TM"/>
</dbReference>
<dbReference type="Pfam" id="PF04773">
    <property type="entry name" value="FecR"/>
    <property type="match status" value="1"/>
</dbReference>
<dbReference type="GO" id="GO:0016989">
    <property type="term" value="F:sigma factor antagonist activity"/>
    <property type="evidence" value="ECO:0007669"/>
    <property type="project" value="TreeGrafter"/>
</dbReference>
<feature type="domain" description="FecR protein" evidence="2">
    <location>
        <begin position="181"/>
        <end position="275"/>
    </location>
</feature>
<keyword evidence="1" id="KW-0812">Transmembrane</keyword>
<dbReference type="Gene3D" id="2.60.120.1440">
    <property type="match status" value="1"/>
</dbReference>
<sequence length="388" mass="42954">MTRDEFLIVYQRYLNGACTPEELEQLYAYQDEMELEDAGWNEAPELEAITREAIKARLNGHIQRPRPLHRQMPVWLSWAAAAVLAGLVFGSLYLAVHRNQEAPATAARPTAAGQRPLAPDTAGRKTYLTLGNGQVISLTDAANGAISSLSGIVTSKQEDGLVTYQAVAGTGPQAVPDTNSIQTPYGDKFSITLADGSKVWLNATSGLRFPVFFTGNKREVYLTGEACFEVKAHPERPFIVHVNGVAVEALGTLFNIKSHSNERNTVATLLSGAVQVTLPAKKELLQPGLQALYDAETGRLRVQKANTRTVLAWREGIFAFEHDPVSEIMYEIGRWYNREIVFVHGNSNKRFTYTFQRNESLEEALKRLELTGSVQLQTHNNKIMVTIP</sequence>
<feature type="domain" description="Protein FecR C-terminal" evidence="3">
    <location>
        <begin position="318"/>
        <end position="385"/>
    </location>
</feature>
<dbReference type="PANTHER" id="PTHR30273">
    <property type="entry name" value="PERIPLASMIC SIGNAL SENSOR AND SIGMA FACTOR ACTIVATOR FECR-RELATED"/>
    <property type="match status" value="1"/>
</dbReference>
<dbReference type="Proteomes" id="UP001220610">
    <property type="component" value="Chromosome"/>
</dbReference>
<dbReference type="Pfam" id="PF16344">
    <property type="entry name" value="FecR_C"/>
    <property type="match status" value="1"/>
</dbReference>
<dbReference type="AlphaFoldDB" id="A0AAJ6BF64"/>
<dbReference type="InterPro" id="IPR032508">
    <property type="entry name" value="FecR_C"/>
</dbReference>
<protein>
    <submittedName>
        <fullName evidence="4">DUF4974 domain-containing protein</fullName>
    </submittedName>
</protein>
<feature type="transmembrane region" description="Helical" evidence="1">
    <location>
        <begin position="74"/>
        <end position="96"/>
    </location>
</feature>
<gene>
    <name evidence="4" type="ORF">P0Y53_15720</name>
</gene>
<dbReference type="InterPro" id="IPR006860">
    <property type="entry name" value="FecR"/>
</dbReference>
<organism evidence="4 5">
    <name type="scientific">Candidatus Pseudobacter hemicellulosilyticus</name>
    <dbReference type="NCBI Taxonomy" id="3121375"/>
    <lineage>
        <taxon>Bacteria</taxon>
        <taxon>Pseudomonadati</taxon>
        <taxon>Bacteroidota</taxon>
        <taxon>Chitinophagia</taxon>
        <taxon>Chitinophagales</taxon>
        <taxon>Chitinophagaceae</taxon>
        <taxon>Pseudobacter</taxon>
    </lineage>
</organism>
<name>A0AAJ6BF64_9BACT</name>
<evidence type="ECO:0000259" key="2">
    <source>
        <dbReference type="Pfam" id="PF04773"/>
    </source>
</evidence>
<proteinExistence type="predicted"/>
<dbReference type="EMBL" id="CP119311">
    <property type="protein sequence ID" value="WEK33937.1"/>
    <property type="molecule type" value="Genomic_DNA"/>
</dbReference>
<keyword evidence="1" id="KW-1133">Transmembrane helix</keyword>
<accession>A0AAJ6BF64</accession>
<evidence type="ECO:0000256" key="1">
    <source>
        <dbReference type="SAM" id="Phobius"/>
    </source>
</evidence>
<dbReference type="Gene3D" id="3.55.50.30">
    <property type="match status" value="1"/>
</dbReference>
<reference evidence="4" key="1">
    <citation type="submission" date="2023-03" db="EMBL/GenBank/DDBJ databases">
        <title>Andean soil-derived lignocellulolytic bacterial consortium as a source of novel taxa and putative plastic-active enzymes.</title>
        <authorList>
            <person name="Diaz-Garcia L."/>
            <person name="Chuvochina M."/>
            <person name="Feuerriegel G."/>
            <person name="Bunk B."/>
            <person name="Sproer C."/>
            <person name="Streit W.R."/>
            <person name="Rodriguez L.M."/>
            <person name="Overmann J."/>
            <person name="Jimenez D.J."/>
        </authorList>
    </citation>
    <scope>NUCLEOTIDE SEQUENCE</scope>
    <source>
        <strain evidence="4">MAG 7</strain>
    </source>
</reference>